<evidence type="ECO:0000313" key="3">
    <source>
        <dbReference type="Proteomes" id="UP000660380"/>
    </source>
</evidence>
<feature type="transmembrane region" description="Helical" evidence="1">
    <location>
        <begin position="256"/>
        <end position="281"/>
    </location>
</feature>
<accession>A0ABR8GNZ9</accession>
<keyword evidence="3" id="KW-1185">Reference proteome</keyword>
<gene>
    <name evidence="2" type="ORF">H6G81_09545</name>
</gene>
<dbReference type="Proteomes" id="UP000660380">
    <property type="component" value="Unassembled WGS sequence"/>
</dbReference>
<protein>
    <submittedName>
        <fullName evidence="2">Uncharacterized protein</fullName>
    </submittedName>
</protein>
<keyword evidence="1" id="KW-0472">Membrane</keyword>
<comment type="caution">
    <text evidence="2">The sequence shown here is derived from an EMBL/GenBank/DDBJ whole genome shotgun (WGS) entry which is preliminary data.</text>
</comment>
<dbReference type="RefSeq" id="WP_038295830.1">
    <property type="nucleotide sequence ID" value="NZ_JACJTA010000015.1"/>
</dbReference>
<name>A0ABR8GNZ9_9CYAN</name>
<organism evidence="2 3">
    <name type="scientific">Scytonema hofmannii FACHB-248</name>
    <dbReference type="NCBI Taxonomy" id="1842502"/>
    <lineage>
        <taxon>Bacteria</taxon>
        <taxon>Bacillati</taxon>
        <taxon>Cyanobacteriota</taxon>
        <taxon>Cyanophyceae</taxon>
        <taxon>Nostocales</taxon>
        <taxon>Scytonemataceae</taxon>
        <taxon>Scytonema</taxon>
    </lineage>
</organism>
<reference evidence="2 3" key="1">
    <citation type="journal article" date="2020" name="ISME J.">
        <title>Comparative genomics reveals insights into cyanobacterial evolution and habitat adaptation.</title>
        <authorList>
            <person name="Chen M.Y."/>
            <person name="Teng W.K."/>
            <person name="Zhao L."/>
            <person name="Hu C.X."/>
            <person name="Zhou Y.K."/>
            <person name="Han B.P."/>
            <person name="Song L.R."/>
            <person name="Shu W.S."/>
        </authorList>
    </citation>
    <scope>NUCLEOTIDE SEQUENCE [LARGE SCALE GENOMIC DNA]</scope>
    <source>
        <strain evidence="2 3">FACHB-248</strain>
    </source>
</reference>
<feature type="transmembrane region" description="Helical" evidence="1">
    <location>
        <begin position="217"/>
        <end position="244"/>
    </location>
</feature>
<feature type="transmembrane region" description="Helical" evidence="1">
    <location>
        <begin position="53"/>
        <end position="76"/>
    </location>
</feature>
<proteinExistence type="predicted"/>
<keyword evidence="1" id="KW-0812">Transmembrane</keyword>
<dbReference type="EMBL" id="JACJTA010000015">
    <property type="protein sequence ID" value="MBD2604764.1"/>
    <property type="molecule type" value="Genomic_DNA"/>
</dbReference>
<keyword evidence="1" id="KW-1133">Transmembrane helix</keyword>
<evidence type="ECO:0000313" key="2">
    <source>
        <dbReference type="EMBL" id="MBD2604764.1"/>
    </source>
</evidence>
<feature type="transmembrane region" description="Helical" evidence="1">
    <location>
        <begin position="293"/>
        <end position="319"/>
    </location>
</feature>
<sequence length="342" mass="36359">MLLFQLFSSGLIIAQTSKVGEEASRITEDGAAASAAIAESMNGLWDDVLSGGLYGAIAQLGVFFGVGTLLLFVVQWAKDMVDGDNPKAFSELIWPLVVVVLLSNQAQPLAAATRGLREIINSTNQTLLTSTSASIQLQEAYQRAMADIGSQDAARSLLTQCESIADPQQRRECMENAIAQAKQIADSSPNGGKGWFPDFGVSEFFNTNVFQLAVRGWLIAFSIAFQWMIEISMLLTALMGPLAVGGSLLPVGQKAIFAWLTGFFSVGMVKISFNIISGLVATLVVNAQENDPMIFAFATGLLAPILAMAIAAGGGMAVFNSLSSITRFGLSSVVTRILPQFK</sequence>
<evidence type="ECO:0000256" key="1">
    <source>
        <dbReference type="SAM" id="Phobius"/>
    </source>
</evidence>